<proteinExistence type="predicted"/>
<feature type="transmembrane region" description="Helical" evidence="1">
    <location>
        <begin position="102"/>
        <end position="119"/>
    </location>
</feature>
<feature type="transmembrane region" description="Helical" evidence="1">
    <location>
        <begin position="54"/>
        <end position="72"/>
    </location>
</feature>
<dbReference type="Proteomes" id="UP000613193">
    <property type="component" value="Unassembled WGS sequence"/>
</dbReference>
<name>A0A934PTB9_9SPHI</name>
<keyword evidence="1" id="KW-0472">Membrane</keyword>
<sequence>MKKTVLFARILLGLIFLTFSIDAVLHFFSENILEIPDLNKKSNIFLKALIDTNYFFPSLKVIEIISAVFLIINRYTAFFIALLFPVTLNIFLFDIFLGTPLLPLGILMFILNAFLLYAYRRYYSAVFTTVPTV</sequence>
<evidence type="ECO:0000313" key="3">
    <source>
        <dbReference type="Proteomes" id="UP000613193"/>
    </source>
</evidence>
<accession>A0A934PTB9</accession>
<keyword evidence="1" id="KW-1133">Transmembrane helix</keyword>
<evidence type="ECO:0000313" key="2">
    <source>
        <dbReference type="EMBL" id="MBK0380448.1"/>
    </source>
</evidence>
<keyword evidence="1" id="KW-0812">Transmembrane</keyword>
<comment type="caution">
    <text evidence="2">The sequence shown here is derived from an EMBL/GenBank/DDBJ whole genome shotgun (WGS) entry which is preliminary data.</text>
</comment>
<protein>
    <recommendedName>
        <fullName evidence="4">DoxX-like protein</fullName>
    </recommendedName>
</protein>
<dbReference type="AlphaFoldDB" id="A0A934PTB9"/>
<dbReference type="RefSeq" id="WP_200066999.1">
    <property type="nucleotide sequence ID" value="NZ_JAEHFW010000003.1"/>
</dbReference>
<evidence type="ECO:0008006" key="4">
    <source>
        <dbReference type="Google" id="ProtNLM"/>
    </source>
</evidence>
<evidence type="ECO:0000256" key="1">
    <source>
        <dbReference type="SAM" id="Phobius"/>
    </source>
</evidence>
<reference evidence="2" key="1">
    <citation type="submission" date="2020-12" db="EMBL/GenBank/DDBJ databases">
        <title>Bacterial novel species Mucilaginibacter sp. SD-g isolated from soil.</title>
        <authorList>
            <person name="Jung H.-Y."/>
        </authorList>
    </citation>
    <scope>NUCLEOTIDE SEQUENCE</scope>
    <source>
        <strain evidence="2">SD-g</strain>
    </source>
</reference>
<feature type="transmembrane region" description="Helical" evidence="1">
    <location>
        <begin position="7"/>
        <end position="28"/>
    </location>
</feature>
<keyword evidence="3" id="KW-1185">Reference proteome</keyword>
<organism evidence="2 3">
    <name type="scientific">Mucilaginibacter segetis</name>
    <dbReference type="NCBI Taxonomy" id="2793071"/>
    <lineage>
        <taxon>Bacteria</taxon>
        <taxon>Pseudomonadati</taxon>
        <taxon>Bacteroidota</taxon>
        <taxon>Sphingobacteriia</taxon>
        <taxon>Sphingobacteriales</taxon>
        <taxon>Sphingobacteriaceae</taxon>
        <taxon>Mucilaginibacter</taxon>
    </lineage>
</organism>
<gene>
    <name evidence="2" type="ORF">I5M19_14075</name>
</gene>
<feature type="transmembrane region" description="Helical" evidence="1">
    <location>
        <begin position="77"/>
        <end position="96"/>
    </location>
</feature>
<dbReference type="EMBL" id="JAEHFW010000003">
    <property type="protein sequence ID" value="MBK0380448.1"/>
    <property type="molecule type" value="Genomic_DNA"/>
</dbReference>